<evidence type="ECO:0000256" key="1">
    <source>
        <dbReference type="ARBA" id="ARBA00004651"/>
    </source>
</evidence>
<dbReference type="SUPFAM" id="SSF103473">
    <property type="entry name" value="MFS general substrate transporter"/>
    <property type="match status" value="1"/>
</dbReference>
<feature type="transmembrane region" description="Helical" evidence="7">
    <location>
        <begin position="108"/>
        <end position="129"/>
    </location>
</feature>
<evidence type="ECO:0000256" key="2">
    <source>
        <dbReference type="ARBA" id="ARBA00022448"/>
    </source>
</evidence>
<keyword evidence="5 7" id="KW-1133">Transmembrane helix</keyword>
<evidence type="ECO:0000313" key="9">
    <source>
        <dbReference type="EMBL" id="MBM7473563.1"/>
    </source>
</evidence>
<dbReference type="InterPro" id="IPR011701">
    <property type="entry name" value="MFS"/>
</dbReference>
<dbReference type="InterPro" id="IPR036259">
    <property type="entry name" value="MFS_trans_sf"/>
</dbReference>
<name>A0ABS2L8Z0_9MICO</name>
<evidence type="ECO:0000256" key="5">
    <source>
        <dbReference type="ARBA" id="ARBA00022989"/>
    </source>
</evidence>
<dbReference type="Gene3D" id="1.20.1720.10">
    <property type="entry name" value="Multidrug resistance protein D"/>
    <property type="match status" value="1"/>
</dbReference>
<feature type="transmembrane region" description="Helical" evidence="7">
    <location>
        <begin position="169"/>
        <end position="192"/>
    </location>
</feature>
<feature type="transmembrane region" description="Helical" evidence="7">
    <location>
        <begin position="370"/>
        <end position="396"/>
    </location>
</feature>
<comment type="subcellular location">
    <subcellularLocation>
        <location evidence="1">Cell membrane</location>
        <topology evidence="1">Multi-pass membrane protein</topology>
    </subcellularLocation>
</comment>
<dbReference type="PROSITE" id="PS50850">
    <property type="entry name" value="MFS"/>
    <property type="match status" value="1"/>
</dbReference>
<keyword evidence="10" id="KW-1185">Reference proteome</keyword>
<feature type="transmembrane region" description="Helical" evidence="7">
    <location>
        <begin position="417"/>
        <end position="437"/>
    </location>
</feature>
<comment type="caution">
    <text evidence="9">The sequence shown here is derived from an EMBL/GenBank/DDBJ whole genome shotgun (WGS) entry which is preliminary data.</text>
</comment>
<keyword evidence="2" id="KW-0813">Transport</keyword>
<feature type="transmembrane region" description="Helical" evidence="7">
    <location>
        <begin position="457"/>
        <end position="479"/>
    </location>
</feature>
<dbReference type="Pfam" id="PF07690">
    <property type="entry name" value="MFS_1"/>
    <property type="match status" value="1"/>
</dbReference>
<evidence type="ECO:0000256" key="4">
    <source>
        <dbReference type="ARBA" id="ARBA00022692"/>
    </source>
</evidence>
<feature type="transmembrane region" description="Helical" evidence="7">
    <location>
        <begin position="204"/>
        <end position="224"/>
    </location>
</feature>
<dbReference type="Proteomes" id="UP000776164">
    <property type="component" value="Unassembled WGS sequence"/>
</dbReference>
<feature type="transmembrane region" description="Helical" evidence="7">
    <location>
        <begin position="244"/>
        <end position="262"/>
    </location>
</feature>
<gene>
    <name evidence="9" type="ORF">JOE66_003197</name>
</gene>
<evidence type="ECO:0000256" key="7">
    <source>
        <dbReference type="SAM" id="Phobius"/>
    </source>
</evidence>
<dbReference type="InterPro" id="IPR020846">
    <property type="entry name" value="MFS_dom"/>
</dbReference>
<feature type="transmembrane region" description="Helical" evidence="7">
    <location>
        <begin position="82"/>
        <end position="102"/>
    </location>
</feature>
<organism evidence="9 10">
    <name type="scientific">Subtercola frigoramans</name>
    <dbReference type="NCBI Taxonomy" id="120298"/>
    <lineage>
        <taxon>Bacteria</taxon>
        <taxon>Bacillati</taxon>
        <taxon>Actinomycetota</taxon>
        <taxon>Actinomycetes</taxon>
        <taxon>Micrococcales</taxon>
        <taxon>Microbacteriaceae</taxon>
        <taxon>Subtercola</taxon>
    </lineage>
</organism>
<keyword evidence="3" id="KW-1003">Cell membrane</keyword>
<dbReference type="RefSeq" id="WP_205111119.1">
    <property type="nucleotide sequence ID" value="NZ_BAAAHT010000001.1"/>
</dbReference>
<feature type="transmembrane region" description="Helical" evidence="7">
    <location>
        <begin position="342"/>
        <end position="364"/>
    </location>
</feature>
<sequence length="502" mass="51537">MAAAGEDPGHPNRQRSVALLVAGTFFMENLDGTILTTAAPSIGVSLGVPSLAVGVTITAYLLTLAVLIPLSGWVTQRFGGRPVFITAIAVFTVASVLCALSQNLVELTVFRVLQGAGGAMMVPVGRLAVLRMTDKRDLVRTIALLTWPALAAPVIAPLVGGVLTTYASWHWIFLINVPLGLVAFIVALRILPNEQRARPPALDWVGLALTSIGLGVLVYLGSVLAGAGPGGSASGEAGSSVVELLALAILGIGLLAAAVWHLRRTAHPLLELAALRIETFRLAHAGGSVFRVTVNAVPFLLPLMFQDSFGYSPILAGTLVLFVFVGNIAIKPATTPLLRRFGFRTVIIAATIGAALSMVLSAFLTAQTPFALVIALMIFSGIMRSTGFTAYNTIAFADIAGPGMPAANTLASTTQQVAAGFGVAIAAVALRVGEAVVNSGAAASSAVGSAAGPASGVTSLVPLGAFQFSFLVIGLLTLLSTVEALRLTRSAGEGIRPVRLPA</sequence>
<dbReference type="EMBL" id="JAFBBU010000001">
    <property type="protein sequence ID" value="MBM7473563.1"/>
    <property type="molecule type" value="Genomic_DNA"/>
</dbReference>
<evidence type="ECO:0000256" key="3">
    <source>
        <dbReference type="ARBA" id="ARBA00022475"/>
    </source>
</evidence>
<dbReference type="PANTHER" id="PTHR42718:SF46">
    <property type="entry name" value="BLR6921 PROTEIN"/>
    <property type="match status" value="1"/>
</dbReference>
<dbReference type="PANTHER" id="PTHR42718">
    <property type="entry name" value="MAJOR FACILITATOR SUPERFAMILY MULTIDRUG TRANSPORTER MFSC"/>
    <property type="match status" value="1"/>
</dbReference>
<dbReference type="Gene3D" id="1.20.1250.20">
    <property type="entry name" value="MFS general substrate transporter like domains"/>
    <property type="match status" value="1"/>
</dbReference>
<protein>
    <submittedName>
        <fullName evidence="9">EmrB/QacA subfamily drug resistance transporter</fullName>
    </submittedName>
</protein>
<evidence type="ECO:0000313" key="10">
    <source>
        <dbReference type="Proteomes" id="UP000776164"/>
    </source>
</evidence>
<keyword evidence="4 7" id="KW-0812">Transmembrane</keyword>
<reference evidence="9 10" key="1">
    <citation type="submission" date="2021-01" db="EMBL/GenBank/DDBJ databases">
        <title>Sequencing the genomes of 1000 actinobacteria strains.</title>
        <authorList>
            <person name="Klenk H.-P."/>
        </authorList>
    </citation>
    <scope>NUCLEOTIDE SEQUENCE [LARGE SCALE GENOMIC DNA]</scope>
    <source>
        <strain evidence="9 10">DSM 13057</strain>
    </source>
</reference>
<evidence type="ECO:0000259" key="8">
    <source>
        <dbReference type="PROSITE" id="PS50850"/>
    </source>
</evidence>
<feature type="transmembrane region" description="Helical" evidence="7">
    <location>
        <begin position="141"/>
        <end position="163"/>
    </location>
</feature>
<accession>A0ABS2L8Z0</accession>
<proteinExistence type="predicted"/>
<feature type="transmembrane region" description="Helical" evidence="7">
    <location>
        <begin position="311"/>
        <end position="330"/>
    </location>
</feature>
<keyword evidence="6 7" id="KW-0472">Membrane</keyword>
<evidence type="ECO:0000256" key="6">
    <source>
        <dbReference type="ARBA" id="ARBA00023136"/>
    </source>
</evidence>
<feature type="domain" description="Major facilitator superfamily (MFS) profile" evidence="8">
    <location>
        <begin position="17"/>
        <end position="492"/>
    </location>
</feature>
<feature type="transmembrane region" description="Helical" evidence="7">
    <location>
        <begin position="282"/>
        <end position="305"/>
    </location>
</feature>
<feature type="transmembrane region" description="Helical" evidence="7">
    <location>
        <begin position="51"/>
        <end position="70"/>
    </location>
</feature>